<sequence>MAQGSWTSLQLYCRFTASLAYTYDNYTPYEYQTLLRAASVHARPYQVGVSMTSLTIFRHAMAASGQCGPGNGPEIIFRAVLWCHFSNNMQTRDLTFLSGTPPDFVNLLQYIRIYGSRTAVFLGKFGGKSAT</sequence>
<evidence type="ECO:0000313" key="2">
    <source>
        <dbReference type="Proteomes" id="UP000007266"/>
    </source>
</evidence>
<evidence type="ECO:0000313" key="1">
    <source>
        <dbReference type="EMBL" id="EFA01653.1"/>
    </source>
</evidence>
<gene>
    <name evidence="1" type="primary">GLEAN_07224</name>
    <name evidence="1" type="ORF">TcasGA2_TC007224</name>
</gene>
<dbReference type="HOGENOM" id="CLU_1930240_0_0_1"/>
<dbReference type="AlphaFoldDB" id="D2A0Q2"/>
<dbReference type="InParanoid" id="D2A0Q2"/>
<dbReference type="EMBL" id="KQ971338">
    <property type="protein sequence ID" value="EFA01653.1"/>
    <property type="molecule type" value="Genomic_DNA"/>
</dbReference>
<dbReference type="Proteomes" id="UP000007266">
    <property type="component" value="Linkage group 4"/>
</dbReference>
<organism evidence="1 2">
    <name type="scientific">Tribolium castaneum</name>
    <name type="common">Red flour beetle</name>
    <dbReference type="NCBI Taxonomy" id="7070"/>
    <lineage>
        <taxon>Eukaryota</taxon>
        <taxon>Metazoa</taxon>
        <taxon>Ecdysozoa</taxon>
        <taxon>Arthropoda</taxon>
        <taxon>Hexapoda</taxon>
        <taxon>Insecta</taxon>
        <taxon>Pterygota</taxon>
        <taxon>Neoptera</taxon>
        <taxon>Endopterygota</taxon>
        <taxon>Coleoptera</taxon>
        <taxon>Polyphaga</taxon>
        <taxon>Cucujiformia</taxon>
        <taxon>Tenebrionidae</taxon>
        <taxon>Tenebrionidae incertae sedis</taxon>
        <taxon>Tribolium</taxon>
    </lineage>
</organism>
<proteinExistence type="predicted"/>
<reference evidence="1 2" key="1">
    <citation type="journal article" date="2008" name="Nature">
        <title>The genome of the model beetle and pest Tribolium castaneum.</title>
        <authorList>
            <consortium name="Tribolium Genome Sequencing Consortium"/>
            <person name="Richards S."/>
            <person name="Gibbs R.A."/>
            <person name="Weinstock G.M."/>
            <person name="Brown S.J."/>
            <person name="Denell R."/>
            <person name="Beeman R.W."/>
            <person name="Gibbs R."/>
            <person name="Beeman R.W."/>
            <person name="Brown S.J."/>
            <person name="Bucher G."/>
            <person name="Friedrich M."/>
            <person name="Grimmelikhuijzen C.J."/>
            <person name="Klingler M."/>
            <person name="Lorenzen M."/>
            <person name="Richards S."/>
            <person name="Roth S."/>
            <person name="Schroder R."/>
            <person name="Tautz D."/>
            <person name="Zdobnov E.M."/>
            <person name="Muzny D."/>
            <person name="Gibbs R.A."/>
            <person name="Weinstock G.M."/>
            <person name="Attaway T."/>
            <person name="Bell S."/>
            <person name="Buhay C.J."/>
            <person name="Chandrabose M.N."/>
            <person name="Chavez D."/>
            <person name="Clerk-Blankenburg K.P."/>
            <person name="Cree A."/>
            <person name="Dao M."/>
            <person name="Davis C."/>
            <person name="Chacko J."/>
            <person name="Dinh H."/>
            <person name="Dugan-Rocha S."/>
            <person name="Fowler G."/>
            <person name="Garner T.T."/>
            <person name="Garnes J."/>
            <person name="Gnirke A."/>
            <person name="Hawes A."/>
            <person name="Hernandez J."/>
            <person name="Hines S."/>
            <person name="Holder M."/>
            <person name="Hume J."/>
            <person name="Jhangiani S.N."/>
            <person name="Joshi V."/>
            <person name="Khan Z.M."/>
            <person name="Jackson L."/>
            <person name="Kovar C."/>
            <person name="Kowis A."/>
            <person name="Lee S."/>
            <person name="Lewis L.R."/>
            <person name="Margolis J."/>
            <person name="Morgan M."/>
            <person name="Nazareth L.V."/>
            <person name="Nguyen N."/>
            <person name="Okwuonu G."/>
            <person name="Parker D."/>
            <person name="Richards S."/>
            <person name="Ruiz S.J."/>
            <person name="Santibanez J."/>
            <person name="Savard J."/>
            <person name="Scherer S.E."/>
            <person name="Schneider B."/>
            <person name="Sodergren E."/>
            <person name="Tautz D."/>
            <person name="Vattahil S."/>
            <person name="Villasana D."/>
            <person name="White C.S."/>
            <person name="Wright R."/>
            <person name="Park Y."/>
            <person name="Beeman R.W."/>
            <person name="Lord J."/>
            <person name="Oppert B."/>
            <person name="Lorenzen M."/>
            <person name="Brown S."/>
            <person name="Wang L."/>
            <person name="Savard J."/>
            <person name="Tautz D."/>
            <person name="Richards S."/>
            <person name="Weinstock G."/>
            <person name="Gibbs R.A."/>
            <person name="Liu Y."/>
            <person name="Worley K."/>
            <person name="Weinstock G."/>
            <person name="Elsik C.G."/>
            <person name="Reese J.T."/>
            <person name="Elhaik E."/>
            <person name="Landan G."/>
            <person name="Graur D."/>
            <person name="Arensburger P."/>
            <person name="Atkinson P."/>
            <person name="Beeman R.W."/>
            <person name="Beidler J."/>
            <person name="Brown S.J."/>
            <person name="Demuth J.P."/>
            <person name="Drury D.W."/>
            <person name="Du Y.Z."/>
            <person name="Fujiwara H."/>
            <person name="Lorenzen M."/>
            <person name="Maselli V."/>
            <person name="Osanai M."/>
            <person name="Park Y."/>
            <person name="Robertson H.M."/>
            <person name="Tu Z."/>
            <person name="Wang J.J."/>
            <person name="Wang S."/>
            <person name="Richards S."/>
            <person name="Song H."/>
            <person name="Zhang L."/>
            <person name="Sodergren E."/>
            <person name="Werner D."/>
            <person name="Stanke M."/>
            <person name="Morgenstern B."/>
            <person name="Solovyev V."/>
            <person name="Kosarev P."/>
            <person name="Brown G."/>
            <person name="Chen H.C."/>
            <person name="Ermolaeva O."/>
            <person name="Hlavina W."/>
            <person name="Kapustin Y."/>
            <person name="Kiryutin B."/>
            <person name="Kitts P."/>
            <person name="Maglott D."/>
            <person name="Pruitt K."/>
            <person name="Sapojnikov V."/>
            <person name="Souvorov A."/>
            <person name="Mackey A.J."/>
            <person name="Waterhouse R.M."/>
            <person name="Wyder S."/>
            <person name="Zdobnov E.M."/>
            <person name="Zdobnov E.M."/>
            <person name="Wyder S."/>
            <person name="Kriventseva E.V."/>
            <person name="Kadowaki T."/>
            <person name="Bork P."/>
            <person name="Aranda M."/>
            <person name="Bao R."/>
            <person name="Beermann A."/>
            <person name="Berns N."/>
            <person name="Bolognesi R."/>
            <person name="Bonneton F."/>
            <person name="Bopp D."/>
            <person name="Brown S.J."/>
            <person name="Bucher G."/>
            <person name="Butts T."/>
            <person name="Chaumot A."/>
            <person name="Denell R.E."/>
            <person name="Ferrier D.E."/>
            <person name="Friedrich M."/>
            <person name="Gordon C.M."/>
            <person name="Jindra M."/>
            <person name="Klingler M."/>
            <person name="Lan Q."/>
            <person name="Lattorff H.M."/>
            <person name="Laudet V."/>
            <person name="von Levetsow C."/>
            <person name="Liu Z."/>
            <person name="Lutz R."/>
            <person name="Lynch J.A."/>
            <person name="da Fonseca R.N."/>
            <person name="Posnien N."/>
            <person name="Reuter R."/>
            <person name="Roth S."/>
            <person name="Savard J."/>
            <person name="Schinko J.B."/>
            <person name="Schmitt C."/>
            <person name="Schoppmeier M."/>
            <person name="Schroder R."/>
            <person name="Shippy T.D."/>
            <person name="Simonnet F."/>
            <person name="Marques-Souza H."/>
            <person name="Tautz D."/>
            <person name="Tomoyasu Y."/>
            <person name="Trauner J."/>
            <person name="Van der Zee M."/>
            <person name="Vervoort M."/>
            <person name="Wittkopp N."/>
            <person name="Wimmer E.A."/>
            <person name="Yang X."/>
            <person name="Jones A.K."/>
            <person name="Sattelle D.B."/>
            <person name="Ebert P.R."/>
            <person name="Nelson D."/>
            <person name="Scott J.G."/>
            <person name="Beeman R.W."/>
            <person name="Muthukrishnan S."/>
            <person name="Kramer K.J."/>
            <person name="Arakane Y."/>
            <person name="Beeman R.W."/>
            <person name="Zhu Q."/>
            <person name="Hogenkamp D."/>
            <person name="Dixit R."/>
            <person name="Oppert B."/>
            <person name="Jiang H."/>
            <person name="Zou Z."/>
            <person name="Marshall J."/>
            <person name="Elpidina E."/>
            <person name="Vinokurov K."/>
            <person name="Oppert C."/>
            <person name="Zou Z."/>
            <person name="Evans J."/>
            <person name="Lu Z."/>
            <person name="Zhao P."/>
            <person name="Sumathipala N."/>
            <person name="Altincicek B."/>
            <person name="Vilcinskas A."/>
            <person name="Williams M."/>
            <person name="Hultmark D."/>
            <person name="Hetru C."/>
            <person name="Jiang H."/>
            <person name="Grimmelikhuijzen C.J."/>
            <person name="Hauser F."/>
            <person name="Cazzamali G."/>
            <person name="Williamson M."/>
            <person name="Park Y."/>
            <person name="Li B."/>
            <person name="Tanaka Y."/>
            <person name="Predel R."/>
            <person name="Neupert S."/>
            <person name="Schachtner J."/>
            <person name="Verleyen P."/>
            <person name="Raible F."/>
            <person name="Bork P."/>
            <person name="Friedrich M."/>
            <person name="Walden K.K."/>
            <person name="Robertson H.M."/>
            <person name="Angeli S."/>
            <person name="Foret S."/>
            <person name="Bucher G."/>
            <person name="Schuetz S."/>
            <person name="Maleszka R."/>
            <person name="Wimmer E.A."/>
            <person name="Beeman R.W."/>
            <person name="Lorenzen M."/>
            <person name="Tomoyasu Y."/>
            <person name="Miller S.C."/>
            <person name="Grossmann D."/>
            <person name="Bucher G."/>
        </authorList>
    </citation>
    <scope>NUCLEOTIDE SEQUENCE [LARGE SCALE GENOMIC DNA]</scope>
    <source>
        <strain evidence="1 2">Georgia GA2</strain>
    </source>
</reference>
<protein>
    <submittedName>
        <fullName evidence="1">Uncharacterized protein</fullName>
    </submittedName>
</protein>
<reference evidence="1 2" key="2">
    <citation type="journal article" date="2010" name="Nucleic Acids Res.">
        <title>BeetleBase in 2010: revisions to provide comprehensive genomic information for Tribolium castaneum.</title>
        <authorList>
            <person name="Kim H.S."/>
            <person name="Murphy T."/>
            <person name="Xia J."/>
            <person name="Caragea D."/>
            <person name="Park Y."/>
            <person name="Beeman R.W."/>
            <person name="Lorenzen M.D."/>
            <person name="Butcher S."/>
            <person name="Manak J.R."/>
            <person name="Brown S.J."/>
        </authorList>
    </citation>
    <scope>GENOME REANNOTATION</scope>
    <source>
        <strain evidence="1 2">Georgia GA2</strain>
    </source>
</reference>
<keyword evidence="2" id="KW-1185">Reference proteome</keyword>
<name>D2A0Q2_TRICA</name>
<accession>D2A0Q2</accession>